<keyword evidence="6 9" id="KW-0119">Carbohydrate metabolism</keyword>
<keyword evidence="11" id="KW-0732">Signal</keyword>
<dbReference type="SUPFAM" id="SSF49384">
    <property type="entry name" value="Carbohydrate-binding domain"/>
    <property type="match status" value="1"/>
</dbReference>
<evidence type="ECO:0000313" key="14">
    <source>
        <dbReference type="EMBL" id="SES72894.1"/>
    </source>
</evidence>
<dbReference type="InterPro" id="IPR012291">
    <property type="entry name" value="CBM2_carb-bd_dom_sf"/>
</dbReference>
<dbReference type="GO" id="GO:0031176">
    <property type="term" value="F:endo-1,4-beta-xylanase activity"/>
    <property type="evidence" value="ECO:0007669"/>
    <property type="project" value="UniProtKB-UniRule"/>
</dbReference>
<keyword evidence="5 9" id="KW-0378">Hydrolase</keyword>
<dbReference type="InterPro" id="IPR008965">
    <property type="entry name" value="CBM2/CBM3_carb-bd_dom_sf"/>
</dbReference>
<protein>
    <recommendedName>
        <fullName evidence="3 9">endo-1,4-beta-xylanase</fullName>
        <ecNumber evidence="3 9">3.2.1.8</ecNumber>
    </recommendedName>
</protein>
<evidence type="ECO:0000256" key="5">
    <source>
        <dbReference type="ARBA" id="ARBA00022801"/>
    </source>
</evidence>
<dbReference type="PROSITE" id="PS00777">
    <property type="entry name" value="GH11_2"/>
    <property type="match status" value="1"/>
</dbReference>
<feature type="active site" description="Nucleophile" evidence="9">
    <location>
        <position position="120"/>
    </location>
</feature>
<feature type="active site" description="Proton donor" evidence="9">
    <location>
        <position position="210"/>
    </location>
</feature>
<evidence type="ECO:0000256" key="11">
    <source>
        <dbReference type="SAM" id="SignalP"/>
    </source>
</evidence>
<dbReference type="PANTHER" id="PTHR46828:SF2">
    <property type="entry name" value="ENDO-1,4-BETA-XYLANASE A-RELATED"/>
    <property type="match status" value="1"/>
</dbReference>
<dbReference type="STRING" id="29364.SAMN04487772_102207"/>
<evidence type="ECO:0000256" key="8">
    <source>
        <dbReference type="ARBA" id="ARBA00023326"/>
    </source>
</evidence>
<dbReference type="EMBL" id="FOHN01000002">
    <property type="protein sequence ID" value="SES72894.1"/>
    <property type="molecule type" value="Genomic_DNA"/>
</dbReference>
<keyword evidence="7 9" id="KW-0326">Glycosidase</keyword>
<reference evidence="14 15" key="1">
    <citation type="submission" date="2016-10" db="EMBL/GenBank/DDBJ databases">
        <authorList>
            <person name="de Groot N.N."/>
        </authorList>
    </citation>
    <scope>NUCLEOTIDE SEQUENCE [LARGE SCALE GENOMIC DNA]</scope>
    <source>
        <strain evidence="14 15">DSM 1801</strain>
    </source>
</reference>
<dbReference type="Proteomes" id="UP000199800">
    <property type="component" value="Unassembled WGS sequence"/>
</dbReference>
<accession>A0A1H9YUN8</accession>
<dbReference type="EC" id="3.2.1.8" evidence="3 9"/>
<feature type="signal peptide" evidence="11">
    <location>
        <begin position="1"/>
        <end position="26"/>
    </location>
</feature>
<dbReference type="SMART" id="SM00458">
    <property type="entry name" value="RICIN"/>
    <property type="match status" value="1"/>
</dbReference>
<feature type="domain" description="CBM2" evidence="12">
    <location>
        <begin position="427"/>
        <end position="528"/>
    </location>
</feature>
<dbReference type="CDD" id="cd00161">
    <property type="entry name" value="beta-trefoil_Ricin-like"/>
    <property type="match status" value="1"/>
</dbReference>
<comment type="pathway">
    <text evidence="2 9">Glycan degradation; xylan degradation.</text>
</comment>
<evidence type="ECO:0000259" key="12">
    <source>
        <dbReference type="PROSITE" id="PS51173"/>
    </source>
</evidence>
<dbReference type="PRINTS" id="PR00911">
    <property type="entry name" value="GLHYDRLASE11"/>
</dbReference>
<dbReference type="PROSITE" id="PS51761">
    <property type="entry name" value="GH11_3"/>
    <property type="match status" value="1"/>
</dbReference>
<dbReference type="InterPro" id="IPR001919">
    <property type="entry name" value="CBD2"/>
</dbReference>
<evidence type="ECO:0000256" key="7">
    <source>
        <dbReference type="ARBA" id="ARBA00023295"/>
    </source>
</evidence>
<dbReference type="SUPFAM" id="SSF50370">
    <property type="entry name" value="Ricin B-like lectins"/>
    <property type="match status" value="1"/>
</dbReference>
<feature type="region of interest" description="Disordered" evidence="10">
    <location>
        <begin position="405"/>
        <end position="426"/>
    </location>
</feature>
<dbReference type="OrthoDB" id="9806342at2"/>
<dbReference type="GO" id="GO:0030247">
    <property type="term" value="F:polysaccharide binding"/>
    <property type="evidence" value="ECO:0007669"/>
    <property type="project" value="UniProtKB-UniRule"/>
</dbReference>
<comment type="similarity">
    <text evidence="9">Belongs to the glycosyl hydrolase 11 (cellulase G) family.</text>
</comment>
<dbReference type="SUPFAM" id="SSF49899">
    <property type="entry name" value="Concanavalin A-like lectins/glucanases"/>
    <property type="match status" value="1"/>
</dbReference>
<comment type="catalytic activity">
    <reaction evidence="1 9">
        <text>Endohydrolysis of (1-&gt;4)-beta-D-xylosidic linkages in xylans.</text>
        <dbReference type="EC" id="3.2.1.8"/>
    </reaction>
</comment>
<dbReference type="Pfam" id="PF00457">
    <property type="entry name" value="Glyco_hydro_11"/>
    <property type="match status" value="1"/>
</dbReference>
<feature type="chain" id="PRO_5011715335" description="endo-1,4-beta-xylanase" evidence="11">
    <location>
        <begin position="27"/>
        <end position="528"/>
    </location>
</feature>
<organism evidence="14 15">
    <name type="scientific">[Clostridium] polysaccharolyticum</name>
    <dbReference type="NCBI Taxonomy" id="29364"/>
    <lineage>
        <taxon>Bacteria</taxon>
        <taxon>Bacillati</taxon>
        <taxon>Bacillota</taxon>
        <taxon>Clostridia</taxon>
        <taxon>Lachnospirales</taxon>
        <taxon>Lachnospiraceae</taxon>
    </lineage>
</organism>
<keyword evidence="8 9" id="KW-0624">Polysaccharide degradation</keyword>
<feature type="domain" description="GH11" evidence="13">
    <location>
        <begin position="29"/>
        <end position="223"/>
    </location>
</feature>
<dbReference type="InterPro" id="IPR018208">
    <property type="entry name" value="GH11_AS_1"/>
</dbReference>
<keyword evidence="15" id="KW-1185">Reference proteome</keyword>
<keyword evidence="4 9" id="KW-0858">Xylan degradation</keyword>
<dbReference type="InterPro" id="IPR000772">
    <property type="entry name" value="Ricin_B_lectin"/>
</dbReference>
<sequence length="528" mass="55713">MRKILSYVAAFILCLQLIVPATIVDAATVLTGNKTGTQDGYDYELWKDNGTTSMTLNPGGTFSCSWSNINNALFRKGRKFDSTKTWQQLGNISVEYACNYNPSGNSYLCVYGWTRSPLVEYYIVDSWGTWRPPGASSKGQITVDGGTYDVYETTRVNQPSIDGNTTFKQYWSVRTSKKTSGTISVSKHFEAWTRMGLNLGKMYEVALTVEGYQSSGTANVTKNNIVIGGSSSGDTPVVQPSTAPVPSAKPANLSEGLYYIKGVGSQKYLQVKGNTASDGQNVEIGAGTGAAGQKWYLANTSDGYVTLKSELGNYMLDIANGADEDGANAQIYSAYSGDPQKFKINATSTNGVYTIVSKGSNGSKALDVSNRSTSDGANVQIYSSNGQTNQQWVFEKVNSAPVASPSAAPSAVPSVAPSAAPSQSAGTAGLPAGVTCTYSVTSNWGSGFQGQIVLKNGSSQSFNNWSLAFETSNKIASLWGADLAGQTGNKVVVKAPSWDANLPAGKTVTINFVADGNGSSAPANYSLS</sequence>
<dbReference type="InterPro" id="IPR033123">
    <property type="entry name" value="GH11_dom"/>
</dbReference>
<dbReference type="InterPro" id="IPR001137">
    <property type="entry name" value="Glyco_hydro_11"/>
</dbReference>
<dbReference type="InterPro" id="IPR013320">
    <property type="entry name" value="ConA-like_dom_sf"/>
</dbReference>
<dbReference type="GO" id="GO:0045493">
    <property type="term" value="P:xylan catabolic process"/>
    <property type="evidence" value="ECO:0007669"/>
    <property type="project" value="UniProtKB-UniRule"/>
</dbReference>
<evidence type="ECO:0000259" key="13">
    <source>
        <dbReference type="PROSITE" id="PS51761"/>
    </source>
</evidence>
<evidence type="ECO:0000256" key="1">
    <source>
        <dbReference type="ARBA" id="ARBA00000681"/>
    </source>
</evidence>
<dbReference type="PANTHER" id="PTHR46828">
    <property type="entry name" value="ENDO-1,4-BETA-XYLANASE A-RELATED"/>
    <property type="match status" value="1"/>
</dbReference>
<dbReference type="Gene3D" id="2.80.10.50">
    <property type="match status" value="2"/>
</dbReference>
<evidence type="ECO:0000256" key="3">
    <source>
        <dbReference type="ARBA" id="ARBA00012590"/>
    </source>
</evidence>
<dbReference type="PROSITE" id="PS51173">
    <property type="entry name" value="CBM2"/>
    <property type="match status" value="1"/>
</dbReference>
<dbReference type="RefSeq" id="WP_092475808.1">
    <property type="nucleotide sequence ID" value="NZ_FOHN01000002.1"/>
</dbReference>
<name>A0A1H9YUN8_9FIRM</name>
<dbReference type="Gene3D" id="2.60.40.290">
    <property type="match status" value="1"/>
</dbReference>
<gene>
    <name evidence="14" type="ORF">SAMN04487772_102207</name>
</gene>
<dbReference type="InterPro" id="IPR013319">
    <property type="entry name" value="GH11/12"/>
</dbReference>
<dbReference type="InterPro" id="IPR035992">
    <property type="entry name" value="Ricin_B-like_lectins"/>
</dbReference>
<keyword evidence="14" id="KW-0430">Lectin</keyword>
<dbReference type="UniPathway" id="UPA00114"/>
<evidence type="ECO:0000256" key="4">
    <source>
        <dbReference type="ARBA" id="ARBA00022651"/>
    </source>
</evidence>
<evidence type="ECO:0000313" key="15">
    <source>
        <dbReference type="Proteomes" id="UP000199800"/>
    </source>
</evidence>
<dbReference type="Gene3D" id="2.60.120.180">
    <property type="match status" value="1"/>
</dbReference>
<dbReference type="PROSITE" id="PS00776">
    <property type="entry name" value="GH11_1"/>
    <property type="match status" value="1"/>
</dbReference>
<dbReference type="SMART" id="SM00637">
    <property type="entry name" value="CBD_II"/>
    <property type="match status" value="1"/>
</dbReference>
<feature type="compositionally biased region" description="Low complexity" evidence="10">
    <location>
        <begin position="405"/>
        <end position="425"/>
    </location>
</feature>
<dbReference type="Pfam" id="PF14200">
    <property type="entry name" value="RicinB_lectin_2"/>
    <property type="match status" value="2"/>
</dbReference>
<evidence type="ECO:0000256" key="6">
    <source>
        <dbReference type="ARBA" id="ARBA00023277"/>
    </source>
</evidence>
<dbReference type="PROSITE" id="PS50231">
    <property type="entry name" value="RICIN_B_LECTIN"/>
    <property type="match status" value="1"/>
</dbReference>
<dbReference type="AlphaFoldDB" id="A0A1H9YUN8"/>
<evidence type="ECO:0000256" key="10">
    <source>
        <dbReference type="SAM" id="MobiDB-lite"/>
    </source>
</evidence>
<dbReference type="InterPro" id="IPR033119">
    <property type="entry name" value="GH11_AS_2"/>
</dbReference>
<proteinExistence type="inferred from homology"/>
<evidence type="ECO:0000256" key="9">
    <source>
        <dbReference type="PROSITE-ProRule" id="PRU01097"/>
    </source>
</evidence>
<dbReference type="Pfam" id="PF00553">
    <property type="entry name" value="CBM_2"/>
    <property type="match status" value="1"/>
</dbReference>
<evidence type="ECO:0000256" key="2">
    <source>
        <dbReference type="ARBA" id="ARBA00004851"/>
    </source>
</evidence>